<sequence length="142" mass="16017">RYHMRKMHNNVQYGCESCGRTFVMKNDLYRHVRAVHMGIRDPKRYPCKICGRLFPSMYKVKRHMGSHIQQQQQLRCNMKPVSVIGGTSGAVCSVAIVQQTATATASITIEEDSSMVDPQGHLEHGTTATISVHHLTYDLCLV</sequence>
<dbReference type="AlphaFoldDB" id="A0AAV2RSC6"/>
<evidence type="ECO:0000259" key="9">
    <source>
        <dbReference type="PROSITE" id="PS50157"/>
    </source>
</evidence>
<dbReference type="InterPro" id="IPR013087">
    <property type="entry name" value="Znf_C2H2_type"/>
</dbReference>
<dbReference type="Gene3D" id="3.30.160.60">
    <property type="entry name" value="Classic Zinc Finger"/>
    <property type="match status" value="2"/>
</dbReference>
<dbReference type="GO" id="GO:0008270">
    <property type="term" value="F:zinc ion binding"/>
    <property type="evidence" value="ECO:0007669"/>
    <property type="project" value="UniProtKB-KW"/>
</dbReference>
<dbReference type="InterPro" id="IPR036236">
    <property type="entry name" value="Znf_C2H2_sf"/>
</dbReference>
<evidence type="ECO:0000313" key="11">
    <source>
        <dbReference type="Proteomes" id="UP001497623"/>
    </source>
</evidence>
<dbReference type="EMBL" id="CAXKWB010028453">
    <property type="protein sequence ID" value="CAL4133717.1"/>
    <property type="molecule type" value="Genomic_DNA"/>
</dbReference>
<keyword evidence="3 8" id="KW-0863">Zinc-finger</keyword>
<protein>
    <recommendedName>
        <fullName evidence="9">C2H2-type domain-containing protein</fullName>
    </recommendedName>
</protein>
<dbReference type="PANTHER" id="PTHR46179">
    <property type="entry name" value="ZINC FINGER PROTEIN"/>
    <property type="match status" value="1"/>
</dbReference>
<keyword evidence="5" id="KW-0805">Transcription regulation</keyword>
<comment type="caution">
    <text evidence="10">The sequence shown here is derived from an EMBL/GenBank/DDBJ whole genome shotgun (WGS) entry which is preliminary data.</text>
</comment>
<gene>
    <name evidence="10" type="ORF">MNOR_LOCUS27283</name>
</gene>
<dbReference type="Proteomes" id="UP001497623">
    <property type="component" value="Unassembled WGS sequence"/>
</dbReference>
<name>A0AAV2RSC6_MEGNR</name>
<dbReference type="InterPro" id="IPR051061">
    <property type="entry name" value="Zinc_finger_trans_reg"/>
</dbReference>
<feature type="domain" description="C2H2-type" evidence="9">
    <location>
        <begin position="13"/>
        <end position="41"/>
    </location>
</feature>
<dbReference type="Pfam" id="PF13894">
    <property type="entry name" value="zf-C2H2_4"/>
    <property type="match status" value="2"/>
</dbReference>
<feature type="domain" description="C2H2-type" evidence="9">
    <location>
        <begin position="45"/>
        <end position="72"/>
    </location>
</feature>
<evidence type="ECO:0000256" key="4">
    <source>
        <dbReference type="ARBA" id="ARBA00022833"/>
    </source>
</evidence>
<dbReference type="PROSITE" id="PS00028">
    <property type="entry name" value="ZINC_FINGER_C2H2_1"/>
    <property type="match status" value="2"/>
</dbReference>
<evidence type="ECO:0000313" key="10">
    <source>
        <dbReference type="EMBL" id="CAL4133717.1"/>
    </source>
</evidence>
<reference evidence="10 11" key="1">
    <citation type="submission" date="2024-05" db="EMBL/GenBank/DDBJ databases">
        <authorList>
            <person name="Wallberg A."/>
        </authorList>
    </citation>
    <scope>NUCLEOTIDE SEQUENCE [LARGE SCALE GENOMIC DNA]</scope>
</reference>
<evidence type="ECO:0000256" key="8">
    <source>
        <dbReference type="PROSITE-ProRule" id="PRU00042"/>
    </source>
</evidence>
<comment type="subcellular location">
    <subcellularLocation>
        <location evidence="1">Nucleus</location>
    </subcellularLocation>
</comment>
<evidence type="ECO:0000256" key="3">
    <source>
        <dbReference type="ARBA" id="ARBA00022771"/>
    </source>
</evidence>
<dbReference type="GO" id="GO:0006357">
    <property type="term" value="P:regulation of transcription by RNA polymerase II"/>
    <property type="evidence" value="ECO:0007669"/>
    <property type="project" value="TreeGrafter"/>
</dbReference>
<keyword evidence="7" id="KW-0539">Nucleus</keyword>
<dbReference type="SUPFAM" id="SSF57667">
    <property type="entry name" value="beta-beta-alpha zinc fingers"/>
    <property type="match status" value="1"/>
</dbReference>
<evidence type="ECO:0000256" key="6">
    <source>
        <dbReference type="ARBA" id="ARBA00023163"/>
    </source>
</evidence>
<evidence type="ECO:0000256" key="5">
    <source>
        <dbReference type="ARBA" id="ARBA00023015"/>
    </source>
</evidence>
<organism evidence="10 11">
    <name type="scientific">Meganyctiphanes norvegica</name>
    <name type="common">Northern krill</name>
    <name type="synonym">Thysanopoda norvegica</name>
    <dbReference type="NCBI Taxonomy" id="48144"/>
    <lineage>
        <taxon>Eukaryota</taxon>
        <taxon>Metazoa</taxon>
        <taxon>Ecdysozoa</taxon>
        <taxon>Arthropoda</taxon>
        <taxon>Crustacea</taxon>
        <taxon>Multicrustacea</taxon>
        <taxon>Malacostraca</taxon>
        <taxon>Eumalacostraca</taxon>
        <taxon>Eucarida</taxon>
        <taxon>Euphausiacea</taxon>
        <taxon>Euphausiidae</taxon>
        <taxon>Meganyctiphanes</taxon>
    </lineage>
</organism>
<proteinExistence type="predicted"/>
<dbReference type="PROSITE" id="PS50157">
    <property type="entry name" value="ZINC_FINGER_C2H2_2"/>
    <property type="match status" value="2"/>
</dbReference>
<keyword evidence="6" id="KW-0804">Transcription</keyword>
<keyword evidence="2" id="KW-0479">Metal-binding</keyword>
<evidence type="ECO:0000256" key="1">
    <source>
        <dbReference type="ARBA" id="ARBA00004123"/>
    </source>
</evidence>
<evidence type="ECO:0000256" key="2">
    <source>
        <dbReference type="ARBA" id="ARBA00022723"/>
    </source>
</evidence>
<feature type="non-terminal residue" evidence="10">
    <location>
        <position position="1"/>
    </location>
</feature>
<dbReference type="GO" id="GO:0005634">
    <property type="term" value="C:nucleus"/>
    <property type="evidence" value="ECO:0007669"/>
    <property type="project" value="UniProtKB-SubCell"/>
</dbReference>
<dbReference type="SMART" id="SM00355">
    <property type="entry name" value="ZnF_C2H2"/>
    <property type="match status" value="2"/>
</dbReference>
<accession>A0AAV2RSC6</accession>
<evidence type="ECO:0000256" key="7">
    <source>
        <dbReference type="ARBA" id="ARBA00023242"/>
    </source>
</evidence>
<keyword evidence="11" id="KW-1185">Reference proteome</keyword>
<dbReference type="PANTHER" id="PTHR46179:SF13">
    <property type="entry name" value="C2H2-TYPE DOMAIN-CONTAINING PROTEIN"/>
    <property type="match status" value="1"/>
</dbReference>
<keyword evidence="4" id="KW-0862">Zinc</keyword>